<feature type="transmembrane region" description="Helical" evidence="2">
    <location>
        <begin position="120"/>
        <end position="139"/>
    </location>
</feature>
<keyword evidence="2" id="KW-1133">Transmembrane helix</keyword>
<feature type="transmembrane region" description="Helical" evidence="2">
    <location>
        <begin position="301"/>
        <end position="323"/>
    </location>
</feature>
<evidence type="ECO:0000256" key="2">
    <source>
        <dbReference type="SAM" id="Phobius"/>
    </source>
</evidence>
<dbReference type="PANTHER" id="PTHR31325">
    <property type="entry name" value="OS01G0798800 PROTEIN-RELATED"/>
    <property type="match status" value="1"/>
</dbReference>
<dbReference type="Proteomes" id="UP001054252">
    <property type="component" value="Unassembled WGS sequence"/>
</dbReference>
<dbReference type="EMBL" id="BPVZ01000042">
    <property type="protein sequence ID" value="GKV14957.1"/>
    <property type="molecule type" value="Genomic_DNA"/>
</dbReference>
<organism evidence="4 5">
    <name type="scientific">Rubroshorea leprosula</name>
    <dbReference type="NCBI Taxonomy" id="152421"/>
    <lineage>
        <taxon>Eukaryota</taxon>
        <taxon>Viridiplantae</taxon>
        <taxon>Streptophyta</taxon>
        <taxon>Embryophyta</taxon>
        <taxon>Tracheophyta</taxon>
        <taxon>Spermatophyta</taxon>
        <taxon>Magnoliopsida</taxon>
        <taxon>eudicotyledons</taxon>
        <taxon>Gunneridae</taxon>
        <taxon>Pentapetalae</taxon>
        <taxon>rosids</taxon>
        <taxon>malvids</taxon>
        <taxon>Malvales</taxon>
        <taxon>Dipterocarpaceae</taxon>
        <taxon>Rubroshorea</taxon>
    </lineage>
</organism>
<comment type="caution">
    <text evidence="4">The sequence shown here is derived from an EMBL/GenBank/DDBJ whole genome shotgun (WGS) entry which is preliminary data.</text>
</comment>
<accession>A0AAV5JTT1</accession>
<evidence type="ECO:0000256" key="1">
    <source>
        <dbReference type="SAM" id="MobiDB-lite"/>
    </source>
</evidence>
<feature type="transmembrane region" description="Helical" evidence="2">
    <location>
        <begin position="56"/>
        <end position="76"/>
    </location>
</feature>
<dbReference type="Pfam" id="PF13968">
    <property type="entry name" value="DUF4220"/>
    <property type="match status" value="1"/>
</dbReference>
<keyword evidence="5" id="KW-1185">Reference proteome</keyword>
<evidence type="ECO:0000313" key="5">
    <source>
        <dbReference type="Proteomes" id="UP001054252"/>
    </source>
</evidence>
<dbReference type="Pfam" id="PF04578">
    <property type="entry name" value="DUF594"/>
    <property type="match status" value="1"/>
</dbReference>
<dbReference type="InterPro" id="IPR025315">
    <property type="entry name" value="DUF4220"/>
</dbReference>
<keyword evidence="2" id="KW-0812">Transmembrane</keyword>
<name>A0AAV5JTT1_9ROSI</name>
<gene>
    <name evidence="4" type="ORF">SLEP1_g25755</name>
</gene>
<feature type="region of interest" description="Disordered" evidence="1">
    <location>
        <begin position="579"/>
        <end position="607"/>
    </location>
</feature>
<feature type="domain" description="DUF4220" evidence="3">
    <location>
        <begin position="62"/>
        <end position="407"/>
    </location>
</feature>
<keyword evidence="2" id="KW-0472">Membrane</keyword>
<proteinExistence type="predicted"/>
<sequence length="682" mass="77514">MADGGKSSSIAGLFSSLLIAISEKWDVRVMALSSLTLQIILSVVGRRRRKCRNNAIFRTILWFAYLSADWIAIVTLGNLSSSCSVSSTTNILRANWAPLLLLHLGGPDTITAYAFEDNQFWIRHFLVLVVKAILVIYVICLSWKFSWLSFLSLPLILAGIIKYVEKVLCLKWNHSKKIKPIISNIFHSSDSQANESSAPHSLLDENPDVFLGYLHFTIKRPDVNDYLPFENFSDLKTRVSTYIKESTGVDGQNPMEVASKYFHPKRVGGADTFFKQLSIELGFMYDVNYTKAALIYTKLGCLLHLTGFASSFSVLLLFLIAIINESKLHFSSIDIAITGILLSGAIALELYAAWIMLSSDWAILVAEFHHNALVRKIFKGTLKRFPCLLRRTGRWSNDMGQFDLLKYCLHDKQTSILRKIANDSDFIKMWYKNRFTDYVKIPSNLKDVGIYMNFLLPITLEESLKPSRGEKALQQYRQFAKIKWSIELDFDHSIIVWHLATSVCFLHKDHLYDEARRLSKYLSDYMMYLLAMRPSLLLPEHSKSFWLDHTYDKLKELLSSVTDITIAASKLAPDNEIIESSKKGSDSDCKSVPGKADDVEKPQSSDASDRIFGQLQGEVSKLATLLKHSTNKWEMIRDVWIEMLLYAAVSGQNSSHIKQLGEGFEFISLIWLLAGPNFILRD</sequence>
<dbReference type="InterPro" id="IPR007658">
    <property type="entry name" value="DUF594"/>
</dbReference>
<dbReference type="AlphaFoldDB" id="A0AAV5JTT1"/>
<evidence type="ECO:0000259" key="3">
    <source>
        <dbReference type="Pfam" id="PF13968"/>
    </source>
</evidence>
<protein>
    <recommendedName>
        <fullName evidence="3">DUF4220 domain-containing protein</fullName>
    </recommendedName>
</protein>
<reference evidence="4 5" key="1">
    <citation type="journal article" date="2021" name="Commun. Biol.">
        <title>The genome of Shorea leprosula (Dipterocarpaceae) highlights the ecological relevance of drought in aseasonal tropical rainforests.</title>
        <authorList>
            <person name="Ng K.K.S."/>
            <person name="Kobayashi M.J."/>
            <person name="Fawcett J.A."/>
            <person name="Hatakeyama M."/>
            <person name="Paape T."/>
            <person name="Ng C.H."/>
            <person name="Ang C.C."/>
            <person name="Tnah L.H."/>
            <person name="Lee C.T."/>
            <person name="Nishiyama T."/>
            <person name="Sese J."/>
            <person name="O'Brien M.J."/>
            <person name="Copetti D."/>
            <person name="Mohd Noor M.I."/>
            <person name="Ong R.C."/>
            <person name="Putra M."/>
            <person name="Sireger I.Z."/>
            <person name="Indrioko S."/>
            <person name="Kosugi Y."/>
            <person name="Izuno A."/>
            <person name="Isagi Y."/>
            <person name="Lee S.L."/>
            <person name="Shimizu K.K."/>
        </authorList>
    </citation>
    <scope>NUCLEOTIDE SEQUENCE [LARGE SCALE GENOMIC DNA]</scope>
    <source>
        <strain evidence="4">214</strain>
    </source>
</reference>
<evidence type="ECO:0000313" key="4">
    <source>
        <dbReference type="EMBL" id="GKV14957.1"/>
    </source>
</evidence>
<feature type="transmembrane region" description="Helical" evidence="2">
    <location>
        <begin position="335"/>
        <end position="357"/>
    </location>
</feature>